<dbReference type="Gene3D" id="3.40.50.1010">
    <property type="entry name" value="5'-nuclease"/>
    <property type="match status" value="1"/>
</dbReference>
<proteinExistence type="predicted"/>
<dbReference type="Pfam" id="PF01850">
    <property type="entry name" value="PIN"/>
    <property type="match status" value="1"/>
</dbReference>
<dbReference type="AlphaFoldDB" id="A0ABD5XJW8"/>
<dbReference type="Proteomes" id="UP001596460">
    <property type="component" value="Unassembled WGS sequence"/>
</dbReference>
<accession>A0ABD5XJW8</accession>
<feature type="domain" description="PIN" evidence="1">
    <location>
        <begin position="41"/>
        <end position="150"/>
    </location>
</feature>
<reference evidence="2 3" key="1">
    <citation type="journal article" date="2019" name="Int. J. Syst. Evol. Microbiol.">
        <title>The Global Catalogue of Microorganisms (GCM) 10K type strain sequencing project: providing services to taxonomists for standard genome sequencing and annotation.</title>
        <authorList>
            <consortium name="The Broad Institute Genomics Platform"/>
            <consortium name="The Broad Institute Genome Sequencing Center for Infectious Disease"/>
            <person name="Wu L."/>
            <person name="Ma J."/>
        </authorList>
    </citation>
    <scope>NUCLEOTIDE SEQUENCE [LARGE SCALE GENOMIC DNA]</scope>
    <source>
        <strain evidence="2 3">DSM 26526</strain>
    </source>
</reference>
<dbReference type="InterPro" id="IPR029060">
    <property type="entry name" value="PIN-like_dom_sf"/>
</dbReference>
<dbReference type="EMBL" id="JBHTAB010000006">
    <property type="protein sequence ID" value="MFC7130167.1"/>
    <property type="molecule type" value="Genomic_DNA"/>
</dbReference>
<gene>
    <name evidence="2" type="ORF">ACFQI8_12270</name>
</gene>
<sequence>MTSLRLDSATYFQVDLQMLKLIPLKRYVTNEAENEGLPRYNVFIASLTDEPGRGEIATQLLNENHEFCTSILNLMEIRSVMTKKKRVEQSRVESVLSDIYGSVDIYAPEISDQIAAYELQRDNLLYTIDCVLPALANDVDATMVTFDGELLDHGAVAPKDLID</sequence>
<comment type="caution">
    <text evidence="2">The sequence shown here is derived from an EMBL/GenBank/DDBJ whole genome shotgun (WGS) entry which is preliminary data.</text>
</comment>
<protein>
    <submittedName>
        <fullName evidence="2">Type II toxin-antitoxin system VapC family toxin</fullName>
    </submittedName>
</protein>
<evidence type="ECO:0000313" key="3">
    <source>
        <dbReference type="Proteomes" id="UP001596460"/>
    </source>
</evidence>
<dbReference type="SUPFAM" id="SSF88723">
    <property type="entry name" value="PIN domain-like"/>
    <property type="match status" value="1"/>
</dbReference>
<organism evidence="2 3">
    <name type="scientific">Haloferax chudinovii</name>
    <dbReference type="NCBI Taxonomy" id="1109010"/>
    <lineage>
        <taxon>Archaea</taxon>
        <taxon>Methanobacteriati</taxon>
        <taxon>Methanobacteriota</taxon>
        <taxon>Stenosarchaea group</taxon>
        <taxon>Halobacteria</taxon>
        <taxon>Halobacteriales</taxon>
        <taxon>Haloferacaceae</taxon>
        <taxon>Haloferax</taxon>
    </lineage>
</organism>
<keyword evidence="3" id="KW-1185">Reference proteome</keyword>
<evidence type="ECO:0000313" key="2">
    <source>
        <dbReference type="EMBL" id="MFC7130167.1"/>
    </source>
</evidence>
<dbReference type="RefSeq" id="WP_390245159.1">
    <property type="nucleotide sequence ID" value="NZ_JBHTAB010000006.1"/>
</dbReference>
<dbReference type="InterPro" id="IPR002716">
    <property type="entry name" value="PIN_dom"/>
</dbReference>
<name>A0ABD5XJW8_9EURY</name>
<evidence type="ECO:0000259" key="1">
    <source>
        <dbReference type="Pfam" id="PF01850"/>
    </source>
</evidence>